<evidence type="ECO:0000313" key="2">
    <source>
        <dbReference type="EMBL" id="CAH0731800.1"/>
    </source>
</evidence>
<feature type="region of interest" description="Disordered" evidence="1">
    <location>
        <begin position="330"/>
        <end position="370"/>
    </location>
</feature>
<feature type="region of interest" description="Disordered" evidence="1">
    <location>
        <begin position="1206"/>
        <end position="1230"/>
    </location>
</feature>
<feature type="region of interest" description="Disordered" evidence="1">
    <location>
        <begin position="234"/>
        <end position="262"/>
    </location>
</feature>
<sequence length="1246" mass="142022">MNPPSALYGAMNKERKPFTYTPGGLDLSEIKSERMAARLMRNAMNQGVPETPAQTIHSPPAPVNPNAIPNFNCLPVQVFPTFQLPANPKSLLRTRSNPNPKEAPLPFIPQSNTSVSDNKPDASSFLNSSNASNNNITNNNRPASMYDYTLCNSSPLYQPTKYGSYGHTELLLPEKFYDAEVCQTELYGGVNAIETNKDVFKHKPTSDVSDTNTLAKIDFDINSIPVTLASSLQDTDTTNDYEQKEVKVSTKQSETENKTDHNGDTEAAVVIKLPAKSSSAKTETKVEISKKKLPDGTIEEVKTTTTKTTIEGKTEITTETETRTIPKEALEVEEEEEEVEEEEEEGEIVKESNKEHENEISETNGSDEVAEEVVIKNIKTDTKQNGHIITGEEKVETSTTKKVVVVQSTQDESEEEIEEEVEEEAEEEDNGEVEVEEVVILRKSENKLSEEPNKNNIKNGEDVEETNKLTEDNESDEQEEEEVADEDDKGEIDSVKGESKQGIENKDVEEDEKKEEQLKEIVEDEPKDIIDEDVEEEYEEAEDTEIKEKVSQKASEEVVEETVDQDTINSKGKNEQEENNNQEKSEHTEELVERPEVKEENDKQEVREETVHEIKVQSEPKGSFREPSIPLEKVEDVEIKPIVPAQEIIKKLHTEIITTTTDKPTGPMSTQTEYKQIENIVTVNRTTKTLDHAYEQSQQCKPTLKTYFSPSDDRNLSTPQPISRPYQPVYPREPQTERRHSLLLDRLSVDRQVNAPDIYQNNYQYSNQNYEQNQWSEPQSEVLTVSNVKPSTITKNQQWYQQTSRENTTSSVASSAPILPSQQLGQSYSQPQPQIQIQQPEPEYNNQYQSYVQPQYTPKPEFKPYIESNTQNTYRSASDLQQNTYSNYTPKPSWASNTFESKPVTLAPSIQTNHYSSFKESTENFQNSAQLSSSYVPPPWEQDSSYVTENQNYYQPAPSTTPFTPSTNQTWKPKPSSKFSKNTSTSYIPPAPNQSFVKPVTANDHSKLPGRKTYYSEYERRYISVPESTYIPSETKFQVQPDPSPQYYYDNNEPAEIVEPQWRKELREFTEKTSEISTQYEKTSVRPPWEEDPKYAAPTEYTATVTPSWTQTLRPRTWRERSYEPEYIGSKTNTLGRGRPQSSYVKGNVEPIQERPRGVSVDRYNPNNYQSPLASEHPPVQSHTLNPNIHPKTYHNPNVPVYHSRASVEPREQVSYPQSRPRVESRAPPVQSRSFKYLQWITGTED</sequence>
<feature type="compositionally biased region" description="Low complexity" evidence="1">
    <location>
        <begin position="397"/>
        <end position="410"/>
    </location>
</feature>
<evidence type="ECO:0000256" key="1">
    <source>
        <dbReference type="SAM" id="MobiDB-lite"/>
    </source>
</evidence>
<feature type="region of interest" description="Disordered" evidence="1">
    <location>
        <begin position="387"/>
        <end position="629"/>
    </location>
</feature>
<feature type="compositionally biased region" description="Basic and acidic residues" evidence="1">
    <location>
        <begin position="491"/>
        <end position="506"/>
    </location>
</feature>
<reference evidence="2" key="1">
    <citation type="submission" date="2021-12" db="EMBL/GenBank/DDBJ databases">
        <authorList>
            <person name="Martin H S."/>
        </authorList>
    </citation>
    <scope>NUCLEOTIDE SEQUENCE</scope>
</reference>
<feature type="compositionally biased region" description="Acidic residues" evidence="1">
    <location>
        <begin position="472"/>
        <end position="490"/>
    </location>
</feature>
<accession>A0A8J9W0A2</accession>
<feature type="region of interest" description="Disordered" evidence="1">
    <location>
        <begin position="1153"/>
        <end position="1186"/>
    </location>
</feature>
<feature type="compositionally biased region" description="Low complexity" evidence="1">
    <location>
        <begin position="958"/>
        <end position="967"/>
    </location>
</feature>
<feature type="compositionally biased region" description="Basic and acidic residues" evidence="1">
    <location>
        <begin position="439"/>
        <end position="471"/>
    </location>
</feature>
<keyword evidence="3" id="KW-1185">Reference proteome</keyword>
<proteinExistence type="predicted"/>
<feature type="compositionally biased region" description="Acidic residues" evidence="1">
    <location>
        <begin position="331"/>
        <end position="346"/>
    </location>
</feature>
<feature type="region of interest" description="Disordered" evidence="1">
    <location>
        <begin position="704"/>
        <end position="737"/>
    </location>
</feature>
<organism evidence="2 3">
    <name type="scientific">Brenthis ino</name>
    <name type="common">lesser marbled fritillary</name>
    <dbReference type="NCBI Taxonomy" id="405034"/>
    <lineage>
        <taxon>Eukaryota</taxon>
        <taxon>Metazoa</taxon>
        <taxon>Ecdysozoa</taxon>
        <taxon>Arthropoda</taxon>
        <taxon>Hexapoda</taxon>
        <taxon>Insecta</taxon>
        <taxon>Pterygota</taxon>
        <taxon>Neoptera</taxon>
        <taxon>Endopterygota</taxon>
        <taxon>Lepidoptera</taxon>
        <taxon>Glossata</taxon>
        <taxon>Ditrysia</taxon>
        <taxon>Papilionoidea</taxon>
        <taxon>Nymphalidae</taxon>
        <taxon>Heliconiinae</taxon>
        <taxon>Argynnini</taxon>
        <taxon>Brenthis</taxon>
    </lineage>
</organism>
<protein>
    <submittedName>
        <fullName evidence="2">Uncharacterized protein</fullName>
    </submittedName>
</protein>
<dbReference type="OrthoDB" id="6107953at2759"/>
<feature type="non-terminal residue" evidence="2">
    <location>
        <position position="1246"/>
    </location>
</feature>
<feature type="compositionally biased region" description="Acidic residues" evidence="1">
    <location>
        <begin position="411"/>
        <end position="437"/>
    </location>
</feature>
<feature type="compositionally biased region" description="Low complexity" evidence="1">
    <location>
        <begin position="122"/>
        <end position="138"/>
    </location>
</feature>
<gene>
    <name evidence="2" type="ORF">BINO364_LOCUS16585</name>
</gene>
<feature type="compositionally biased region" description="Basic and acidic residues" evidence="1">
    <location>
        <begin position="241"/>
        <end position="262"/>
    </location>
</feature>
<dbReference type="Proteomes" id="UP000838878">
    <property type="component" value="Chromosome 9"/>
</dbReference>
<feature type="compositionally biased region" description="Basic and acidic residues" evidence="1">
    <location>
        <begin position="387"/>
        <end position="396"/>
    </location>
</feature>
<feature type="region of interest" description="Disordered" evidence="1">
    <location>
        <begin position="89"/>
        <end position="138"/>
    </location>
</feature>
<dbReference type="EMBL" id="OV170229">
    <property type="protein sequence ID" value="CAH0731800.1"/>
    <property type="molecule type" value="Genomic_DNA"/>
</dbReference>
<feature type="compositionally biased region" description="Acidic residues" evidence="1">
    <location>
        <begin position="522"/>
        <end position="543"/>
    </location>
</feature>
<feature type="compositionally biased region" description="Basic and acidic residues" evidence="1">
    <location>
        <begin position="347"/>
        <end position="359"/>
    </location>
</feature>
<evidence type="ECO:0000313" key="3">
    <source>
        <dbReference type="Proteomes" id="UP000838878"/>
    </source>
</evidence>
<feature type="region of interest" description="Disordered" evidence="1">
    <location>
        <begin position="958"/>
        <end position="1004"/>
    </location>
</feature>
<feature type="region of interest" description="Disordered" evidence="1">
    <location>
        <begin position="795"/>
        <end position="815"/>
    </location>
</feature>
<feature type="compositionally biased region" description="Basic and acidic residues" evidence="1">
    <location>
        <begin position="572"/>
        <end position="624"/>
    </location>
</feature>
<feature type="compositionally biased region" description="Polar residues" evidence="1">
    <location>
        <begin position="977"/>
        <end position="987"/>
    </location>
</feature>
<feature type="region of interest" description="Disordered" evidence="1">
    <location>
        <begin position="1073"/>
        <end position="1094"/>
    </location>
</feature>
<feature type="compositionally biased region" description="Basic and acidic residues" evidence="1">
    <location>
        <begin position="544"/>
        <end position="556"/>
    </location>
</feature>
<dbReference type="AlphaFoldDB" id="A0A8J9W0A2"/>
<name>A0A8J9W0A2_9NEOP</name>